<proteinExistence type="predicted"/>
<sequence length="181" mass="19097">MKSLGIVEYRSIALGLQAADSMVKAADIKLLISQVVCPGKYIILFTGKLSSVKAALEVAAKPPLDTVLIDTYLLGNPDESLIPALYGACEKGNPEAVGIIEGYSVASIVGIADEIVKTSPTKLIEIRMARGMTGKAFALFSGELAAVQASMEKAKGALLENGMYLHSAVIPHPDPQIWEAL</sequence>
<protein>
    <submittedName>
        <fullName evidence="1">Propanediol utilization protein</fullName>
    </submittedName>
</protein>
<reference evidence="1" key="1">
    <citation type="submission" date="2017-10" db="EMBL/GenBank/DDBJ databases">
        <title>Genome sequence of cellulolytic Lachnospiraceae bacterium XHS1971 isolated from hotspring sediment.</title>
        <authorList>
            <person name="Vasudevan G."/>
            <person name="Joshi A.J."/>
            <person name="Hivarkar S."/>
            <person name="Lanjekar V.B."/>
            <person name="Dhakephalkar P.K."/>
            <person name="Dagar S."/>
        </authorList>
    </citation>
    <scope>NUCLEOTIDE SEQUENCE</scope>
    <source>
        <strain evidence="1">XHS1971</strain>
    </source>
</reference>
<evidence type="ECO:0000313" key="1">
    <source>
        <dbReference type="EMBL" id="PHV72456.1"/>
    </source>
</evidence>
<accession>A0AC61DJ13</accession>
<evidence type="ECO:0000313" key="2">
    <source>
        <dbReference type="Proteomes" id="UP000224460"/>
    </source>
</evidence>
<dbReference type="Proteomes" id="UP000224460">
    <property type="component" value="Unassembled WGS sequence"/>
</dbReference>
<keyword evidence="2" id="KW-1185">Reference proteome</keyword>
<gene>
    <name evidence="1" type="ORF">CS063_01200</name>
</gene>
<organism evidence="1 2">
    <name type="scientific">Sporanaerobium hydrogeniformans</name>
    <dbReference type="NCBI Taxonomy" id="3072179"/>
    <lineage>
        <taxon>Bacteria</taxon>
        <taxon>Bacillati</taxon>
        <taxon>Bacillota</taxon>
        <taxon>Clostridia</taxon>
        <taxon>Lachnospirales</taxon>
        <taxon>Lachnospiraceae</taxon>
        <taxon>Sporanaerobium</taxon>
    </lineage>
</organism>
<dbReference type="EMBL" id="PEDL01000001">
    <property type="protein sequence ID" value="PHV72456.1"/>
    <property type="molecule type" value="Genomic_DNA"/>
</dbReference>
<name>A0AC61DJ13_9FIRM</name>
<comment type="caution">
    <text evidence="1">The sequence shown here is derived from an EMBL/GenBank/DDBJ whole genome shotgun (WGS) entry which is preliminary data.</text>
</comment>